<dbReference type="PANTHER" id="PTHR34477:SF5">
    <property type="entry name" value="BSL5627 PROTEIN"/>
    <property type="match status" value="1"/>
</dbReference>
<evidence type="ECO:0000256" key="1">
    <source>
        <dbReference type="ARBA" id="ARBA00007435"/>
    </source>
</evidence>
<proteinExistence type="inferred from homology"/>
<dbReference type="PROSITE" id="PS50164">
    <property type="entry name" value="GIY_YIG"/>
    <property type="match status" value="1"/>
</dbReference>
<accession>A0ABU3N355</accession>
<dbReference type="SUPFAM" id="SSF82771">
    <property type="entry name" value="GIY-YIG endonuclease"/>
    <property type="match status" value="1"/>
</dbReference>
<sequence>MEQGGWVYIMADRYRGGMYTGVTANLASRVHQHRSGDGSDFCRRYGLNRLVWAEHGPDITDAIVHEKRVKRWRREWKFALIERDNPEWRDLSDTFF</sequence>
<dbReference type="InterPro" id="IPR000305">
    <property type="entry name" value="GIY-YIG_endonuc"/>
</dbReference>
<evidence type="ECO:0000313" key="3">
    <source>
        <dbReference type="EMBL" id="MDT8758706.1"/>
    </source>
</evidence>
<dbReference type="Gene3D" id="3.40.1440.10">
    <property type="entry name" value="GIY-YIG endonuclease"/>
    <property type="match status" value="1"/>
</dbReference>
<comment type="similarity">
    <text evidence="1">Belongs to the UPF0213 family.</text>
</comment>
<protein>
    <submittedName>
        <fullName evidence="3">GIY-YIG nuclease family protein</fullName>
    </submittedName>
</protein>
<reference evidence="3" key="1">
    <citation type="submission" date="2022-04" db="EMBL/GenBank/DDBJ databases">
        <title>Tomato heritable bacteria conferring resistance against bacterial wilt.</title>
        <authorList>
            <person name="Yin J."/>
        </authorList>
    </citation>
    <scope>NUCLEOTIDE SEQUENCE</scope>
    <source>
        <strain evidence="3">Cra20</strain>
    </source>
</reference>
<dbReference type="EMBL" id="JALMLT010000002">
    <property type="protein sequence ID" value="MDT8758706.1"/>
    <property type="molecule type" value="Genomic_DNA"/>
</dbReference>
<feature type="domain" description="GIY-YIG" evidence="2">
    <location>
        <begin position="3"/>
        <end position="80"/>
    </location>
</feature>
<organism evidence="3">
    <name type="scientific">Sphingomonas psychrotolerans</name>
    <dbReference type="NCBI Taxonomy" id="1327635"/>
    <lineage>
        <taxon>Bacteria</taxon>
        <taxon>Pseudomonadati</taxon>
        <taxon>Pseudomonadota</taxon>
        <taxon>Alphaproteobacteria</taxon>
        <taxon>Sphingomonadales</taxon>
        <taxon>Sphingomonadaceae</taxon>
        <taxon>Sphingomonas</taxon>
    </lineage>
</organism>
<name>A0ABU3N355_9SPHN</name>
<comment type="caution">
    <text evidence="3">The sequence shown here is derived from an EMBL/GenBank/DDBJ whole genome shotgun (WGS) entry which is preliminary data.</text>
</comment>
<gene>
    <name evidence="3" type="ORF">MZO42_08350</name>
</gene>
<dbReference type="PANTHER" id="PTHR34477">
    <property type="entry name" value="UPF0213 PROTEIN YHBQ"/>
    <property type="match status" value="1"/>
</dbReference>
<evidence type="ECO:0000259" key="2">
    <source>
        <dbReference type="PROSITE" id="PS50164"/>
    </source>
</evidence>
<dbReference type="InterPro" id="IPR035901">
    <property type="entry name" value="GIY-YIG_endonuc_sf"/>
</dbReference>
<dbReference type="Pfam" id="PF01541">
    <property type="entry name" value="GIY-YIG"/>
    <property type="match status" value="1"/>
</dbReference>
<dbReference type="InterPro" id="IPR050190">
    <property type="entry name" value="UPF0213_domain"/>
</dbReference>
<dbReference type="CDD" id="cd10448">
    <property type="entry name" value="GIY-YIG_unchar_3"/>
    <property type="match status" value="1"/>
</dbReference>